<evidence type="ECO:0000313" key="11">
    <source>
        <dbReference type="EMBL" id="KRY30176.1"/>
    </source>
</evidence>
<feature type="domain" description="Carbohydrate kinase PfkB" evidence="10">
    <location>
        <begin position="66"/>
        <end position="127"/>
    </location>
</feature>
<keyword evidence="6" id="KW-0460">Magnesium</keyword>
<name>A0A0V1AZI9_TRISP</name>
<feature type="domain" description="Carbohydrate kinase PfkB" evidence="10">
    <location>
        <begin position="148"/>
        <end position="361"/>
    </location>
</feature>
<dbReference type="GO" id="GO:0046872">
    <property type="term" value="F:metal ion binding"/>
    <property type="evidence" value="ECO:0007669"/>
    <property type="project" value="UniProtKB-KW"/>
</dbReference>
<reference evidence="11 12" key="1">
    <citation type="submission" date="2015-01" db="EMBL/GenBank/DDBJ databases">
        <title>Evolution of Trichinella species and genotypes.</title>
        <authorList>
            <person name="Korhonen P.K."/>
            <person name="Edoardo P."/>
            <person name="Giuseppe L.R."/>
            <person name="Gasser R.B."/>
        </authorList>
    </citation>
    <scope>NUCLEOTIDE SEQUENCE [LARGE SCALE GENOMIC DNA]</scope>
    <source>
        <strain evidence="11">ISS3</strain>
    </source>
</reference>
<evidence type="ECO:0000256" key="8">
    <source>
        <dbReference type="ARBA" id="ARBA00023277"/>
    </source>
</evidence>
<keyword evidence="5" id="KW-0067">ATP-binding</keyword>
<organism evidence="11 12">
    <name type="scientific">Trichinella spiralis</name>
    <name type="common">Trichina worm</name>
    <dbReference type="NCBI Taxonomy" id="6334"/>
    <lineage>
        <taxon>Eukaryota</taxon>
        <taxon>Metazoa</taxon>
        <taxon>Ecdysozoa</taxon>
        <taxon>Nematoda</taxon>
        <taxon>Enoplea</taxon>
        <taxon>Dorylaimia</taxon>
        <taxon>Trichinellida</taxon>
        <taxon>Trichinellidae</taxon>
        <taxon>Trichinella</taxon>
    </lineage>
</organism>
<evidence type="ECO:0000313" key="12">
    <source>
        <dbReference type="Proteomes" id="UP000054776"/>
    </source>
</evidence>
<keyword evidence="8" id="KW-0119">Carbohydrate metabolism</keyword>
<dbReference type="FunCoup" id="A0A0V1AZI9">
    <property type="interactions" value="604"/>
</dbReference>
<evidence type="ECO:0000256" key="1">
    <source>
        <dbReference type="ARBA" id="ARBA00022679"/>
    </source>
</evidence>
<dbReference type="Gene3D" id="3.40.1190.20">
    <property type="match status" value="1"/>
</dbReference>
<evidence type="ECO:0000256" key="9">
    <source>
        <dbReference type="SAM" id="Phobius"/>
    </source>
</evidence>
<evidence type="ECO:0000256" key="4">
    <source>
        <dbReference type="ARBA" id="ARBA00022777"/>
    </source>
</evidence>
<dbReference type="AlphaFoldDB" id="A0A0V1AZI9"/>
<keyword evidence="9" id="KW-0472">Membrane</keyword>
<dbReference type="SUPFAM" id="SSF53613">
    <property type="entry name" value="Ribokinase-like"/>
    <property type="match status" value="1"/>
</dbReference>
<dbReference type="CDD" id="cd01174">
    <property type="entry name" value="ribokinase"/>
    <property type="match status" value="1"/>
</dbReference>
<keyword evidence="9" id="KW-1133">Transmembrane helix</keyword>
<dbReference type="PRINTS" id="PR00990">
    <property type="entry name" value="RIBOKINASE"/>
</dbReference>
<proteinExistence type="inferred from homology"/>
<dbReference type="InterPro" id="IPR029056">
    <property type="entry name" value="Ribokinase-like"/>
</dbReference>
<keyword evidence="12" id="KW-1185">Reference proteome</keyword>
<feature type="transmembrane region" description="Helical" evidence="9">
    <location>
        <begin position="29"/>
        <end position="50"/>
    </location>
</feature>
<dbReference type="InterPro" id="IPR011611">
    <property type="entry name" value="PfkB_dom"/>
</dbReference>
<evidence type="ECO:0000256" key="3">
    <source>
        <dbReference type="ARBA" id="ARBA00022741"/>
    </source>
</evidence>
<dbReference type="InterPro" id="IPR011877">
    <property type="entry name" value="Ribokinase"/>
</dbReference>
<comment type="caution">
    <text evidence="11">The sequence shown here is derived from an EMBL/GenBank/DDBJ whole genome shotgun (WGS) entry which is preliminary data.</text>
</comment>
<sequence length="373" mass="41455">LKMFRRKYDIVVIGSIVQDMSSKKAFNQFALMFLFIFMQNNTLNYAYMYLLKEKKFSYVSRMPSLGETIFASKFVISPGGKGANQAVAAARLGASTAMIGKVGDDQFGKISIEKLIESGVNASKNIPSEKYHKNYRLNAFVFLAWVRTTQLDSTGVANVVVSEAGENTIIVNRGANLHITVEDVRELSELIKNAKCLICQLEIKPEVSLEAMKMAKMSGTEVIFNAAPSTPKISEEFYHLSDVFCVNETEAEALTGLKLTSDDQINEAVKYFLDAGVKKYAVITLGPEGCVFGSCDDRQIIHRVPSPKVEAVDTTGAGDCFIGSLAYYNVHFQKLPFQERLRRASQVASFSVQREKAQESYLTRDELPSDLFI</sequence>
<dbReference type="Pfam" id="PF00294">
    <property type="entry name" value="PfkB"/>
    <property type="match status" value="2"/>
</dbReference>
<evidence type="ECO:0000256" key="5">
    <source>
        <dbReference type="ARBA" id="ARBA00022840"/>
    </source>
</evidence>
<keyword evidence="4 11" id="KW-0418">Kinase</keyword>
<dbReference type="GO" id="GO:0005829">
    <property type="term" value="C:cytosol"/>
    <property type="evidence" value="ECO:0007669"/>
    <property type="project" value="TreeGrafter"/>
</dbReference>
<evidence type="ECO:0000256" key="7">
    <source>
        <dbReference type="ARBA" id="ARBA00022958"/>
    </source>
</evidence>
<keyword evidence="1" id="KW-0808">Transferase</keyword>
<protein>
    <submittedName>
        <fullName evidence="11">Ribokinase</fullName>
    </submittedName>
</protein>
<dbReference type="PANTHER" id="PTHR10584">
    <property type="entry name" value="SUGAR KINASE"/>
    <property type="match status" value="1"/>
</dbReference>
<dbReference type="EMBL" id="JYDH01000148">
    <property type="protein sequence ID" value="KRY30176.1"/>
    <property type="molecule type" value="Genomic_DNA"/>
</dbReference>
<dbReference type="GO" id="GO:0005524">
    <property type="term" value="F:ATP binding"/>
    <property type="evidence" value="ECO:0007669"/>
    <property type="project" value="UniProtKB-KW"/>
</dbReference>
<dbReference type="PANTHER" id="PTHR10584:SF166">
    <property type="entry name" value="RIBOKINASE"/>
    <property type="match status" value="1"/>
</dbReference>
<dbReference type="InParanoid" id="A0A0V1AZI9"/>
<dbReference type="GO" id="GO:0004747">
    <property type="term" value="F:ribokinase activity"/>
    <property type="evidence" value="ECO:0007669"/>
    <property type="project" value="InterPro"/>
</dbReference>
<dbReference type="HAMAP" id="MF_01987">
    <property type="entry name" value="Ribokinase"/>
    <property type="match status" value="1"/>
</dbReference>
<keyword evidence="2" id="KW-0479">Metal-binding</keyword>
<dbReference type="GO" id="GO:0006014">
    <property type="term" value="P:D-ribose metabolic process"/>
    <property type="evidence" value="ECO:0007669"/>
    <property type="project" value="InterPro"/>
</dbReference>
<keyword evidence="9" id="KW-0812">Transmembrane</keyword>
<accession>A0A0V1AZI9</accession>
<dbReference type="eggNOG" id="KOG2855">
    <property type="taxonomic scope" value="Eukaryota"/>
</dbReference>
<gene>
    <name evidence="11" type="primary">RBKS</name>
    <name evidence="11" type="ORF">T01_3663</name>
</gene>
<evidence type="ECO:0000259" key="10">
    <source>
        <dbReference type="Pfam" id="PF00294"/>
    </source>
</evidence>
<dbReference type="InterPro" id="IPR002139">
    <property type="entry name" value="Ribo/fructo_kinase"/>
</dbReference>
<evidence type="ECO:0000256" key="2">
    <source>
        <dbReference type="ARBA" id="ARBA00022723"/>
    </source>
</evidence>
<keyword evidence="3" id="KW-0547">Nucleotide-binding</keyword>
<evidence type="ECO:0000256" key="6">
    <source>
        <dbReference type="ARBA" id="ARBA00022842"/>
    </source>
</evidence>
<keyword evidence="7" id="KW-0630">Potassium</keyword>
<dbReference type="OrthoDB" id="415590at2759"/>
<dbReference type="Proteomes" id="UP000054776">
    <property type="component" value="Unassembled WGS sequence"/>
</dbReference>
<feature type="non-terminal residue" evidence="11">
    <location>
        <position position="1"/>
    </location>
</feature>
<dbReference type="STRING" id="6334.A0A0V1AZI9"/>